<name>A0A942UTD7_9FIRM</name>
<reference evidence="1" key="1">
    <citation type="submission" date="2019-12" db="EMBL/GenBank/DDBJ databases">
        <title>Clostridiaceae gen. nov. sp. nov., isolated from sediment in Xinjiang, China.</title>
        <authorList>
            <person name="Zhang R."/>
        </authorList>
    </citation>
    <scope>NUCLEOTIDE SEQUENCE</scope>
    <source>
        <strain evidence="1">D2Q-11</strain>
    </source>
</reference>
<dbReference type="EMBL" id="WSFT01000029">
    <property type="protein sequence ID" value="MBS4538228.1"/>
    <property type="molecule type" value="Genomic_DNA"/>
</dbReference>
<dbReference type="Proteomes" id="UP000724672">
    <property type="component" value="Unassembled WGS sequence"/>
</dbReference>
<proteinExistence type="predicted"/>
<gene>
    <name evidence="1" type="ORF">GOQ27_07120</name>
</gene>
<sequence length="79" mass="9246">MVDHELKYSLQNHKIISIMYMKGLEITQRRIQVLKIDKGIIKALDIDKQAIRTFKKENILAAMNMTIINESRSGKHESY</sequence>
<accession>A0A942UTD7</accession>
<organism evidence="1 2">
    <name type="scientific">Anaeromonas frigoriresistens</name>
    <dbReference type="NCBI Taxonomy" id="2683708"/>
    <lineage>
        <taxon>Bacteria</taxon>
        <taxon>Bacillati</taxon>
        <taxon>Bacillota</taxon>
        <taxon>Tissierellia</taxon>
        <taxon>Tissierellales</taxon>
        <taxon>Thermohalobacteraceae</taxon>
        <taxon>Anaeromonas</taxon>
    </lineage>
</organism>
<comment type="caution">
    <text evidence="1">The sequence shown here is derived from an EMBL/GenBank/DDBJ whole genome shotgun (WGS) entry which is preliminary data.</text>
</comment>
<dbReference type="AlphaFoldDB" id="A0A942UTD7"/>
<evidence type="ECO:0000313" key="1">
    <source>
        <dbReference type="EMBL" id="MBS4538228.1"/>
    </source>
</evidence>
<keyword evidence="2" id="KW-1185">Reference proteome</keyword>
<protein>
    <submittedName>
        <fullName evidence="1">Uncharacterized protein</fullName>
    </submittedName>
</protein>
<dbReference type="RefSeq" id="WP_203366155.1">
    <property type="nucleotide sequence ID" value="NZ_WSFT01000029.1"/>
</dbReference>
<evidence type="ECO:0000313" key="2">
    <source>
        <dbReference type="Proteomes" id="UP000724672"/>
    </source>
</evidence>